<protein>
    <submittedName>
        <fullName evidence="3">DUF4376 domain-containing protein</fullName>
    </submittedName>
</protein>
<keyword evidence="1" id="KW-0175">Coiled coil</keyword>
<gene>
    <name evidence="3" type="ORF">MWG07_10460</name>
</gene>
<organism evidence="3 4">
    <name type="scientific">Fusobacterium necrophorum</name>
    <dbReference type="NCBI Taxonomy" id="859"/>
    <lineage>
        <taxon>Bacteria</taxon>
        <taxon>Fusobacteriati</taxon>
        <taxon>Fusobacteriota</taxon>
        <taxon>Fusobacteriia</taxon>
        <taxon>Fusobacteriales</taxon>
        <taxon>Fusobacteriaceae</taxon>
        <taxon>Fusobacterium</taxon>
    </lineage>
</organism>
<dbReference type="AlphaFoldDB" id="A0AAW6WDM1"/>
<feature type="coiled-coil region" evidence="1">
    <location>
        <begin position="102"/>
        <end position="129"/>
    </location>
</feature>
<evidence type="ECO:0000313" key="4">
    <source>
        <dbReference type="Proteomes" id="UP001173223"/>
    </source>
</evidence>
<dbReference type="Pfam" id="PF14301">
    <property type="entry name" value="DUF4376"/>
    <property type="match status" value="1"/>
</dbReference>
<comment type="caution">
    <text evidence="3">The sequence shown here is derived from an EMBL/GenBank/DDBJ whole genome shotgun (WGS) entry which is preliminary data.</text>
</comment>
<dbReference type="EMBL" id="JAMGTK010000020">
    <property type="protein sequence ID" value="MDK4512673.1"/>
    <property type="molecule type" value="Genomic_DNA"/>
</dbReference>
<dbReference type="Proteomes" id="UP001173223">
    <property type="component" value="Unassembled WGS sequence"/>
</dbReference>
<dbReference type="RefSeq" id="WP_285049250.1">
    <property type="nucleotide sequence ID" value="NZ_JAMGTD010000029.1"/>
</dbReference>
<keyword evidence="4" id="KW-1185">Reference proteome</keyword>
<reference evidence="3" key="2">
    <citation type="submission" date="2022-04" db="EMBL/GenBank/DDBJ databases">
        <authorList>
            <person name="Livingstone P.G."/>
        </authorList>
    </citation>
    <scope>NUCLEOTIDE SEQUENCE</scope>
    <source>
        <strain evidence="3">BRON_8</strain>
    </source>
</reference>
<accession>A0AAW6WDM1</accession>
<evidence type="ECO:0000256" key="1">
    <source>
        <dbReference type="SAM" id="Coils"/>
    </source>
</evidence>
<proteinExistence type="predicted"/>
<feature type="domain" description="DUF4376" evidence="2">
    <location>
        <begin position="108"/>
        <end position="205"/>
    </location>
</feature>
<name>A0AAW6WDM1_9FUSO</name>
<reference evidence="3" key="1">
    <citation type="journal article" date="2022" name="Gene">
        <title>A genome-led study on the pathogenesis of Fusobacterium necrophorum infections.</title>
        <authorList>
            <person name="Thapa G."/>
            <person name="Jayal A."/>
            <person name="Sikazwe E."/>
            <person name="Perry T."/>
            <person name="Mohammed Al Balushi A."/>
            <person name="Livingstone P."/>
        </authorList>
    </citation>
    <scope>NUCLEOTIDE SEQUENCE</scope>
    <source>
        <strain evidence="3">BRON_8</strain>
    </source>
</reference>
<dbReference type="InterPro" id="IPR025484">
    <property type="entry name" value="DUF4376"/>
</dbReference>
<sequence length="220" mass="26310">MIIVHFYNNTEKVYSVYANSLEDVKENPKAYFPEVTKNTIITLEDFKYPILREGILREMTREELIENEVSIELEEGEKIENKKLIKLEKPSEYHSWNGEEWIADLQRAKKEKRNELKEIRNQKIEENIEVHGSVFQVRNSDKENFDDVELMMRTGEIDENYKKNWVLADNSIKSFTAQQIIDVWKERTKRKDRIFQEFGALSIKLEKCNSVEKVQKITWE</sequence>
<evidence type="ECO:0000313" key="3">
    <source>
        <dbReference type="EMBL" id="MDK4512673.1"/>
    </source>
</evidence>
<evidence type="ECO:0000259" key="2">
    <source>
        <dbReference type="Pfam" id="PF14301"/>
    </source>
</evidence>